<proteinExistence type="predicted"/>
<organism evidence="2 3">
    <name type="scientific">Lactobacillus phage Semele</name>
    <dbReference type="NCBI Taxonomy" id="2079433"/>
    <lineage>
        <taxon>Viruses</taxon>
        <taxon>Duplodnaviria</taxon>
        <taxon>Heunggongvirae</taxon>
        <taxon>Uroviricota</taxon>
        <taxon>Caudoviricetes</taxon>
        <taxon>Herelleviridae</taxon>
        <taxon>Harbinvirus</taxon>
        <taxon>Harbinvirus semele</taxon>
    </lineage>
</organism>
<protein>
    <submittedName>
        <fullName evidence="2">Uncharacterized protein</fullName>
    </submittedName>
</protein>
<evidence type="ECO:0000313" key="2">
    <source>
        <dbReference type="EMBL" id="AUV60229.1"/>
    </source>
</evidence>
<dbReference type="KEGG" id="vg:54988833"/>
<dbReference type="Proteomes" id="UP000240377">
    <property type="component" value="Segment"/>
</dbReference>
<dbReference type="RefSeq" id="YP_009798371.1">
    <property type="nucleotide sequence ID" value="NC_047926.1"/>
</dbReference>
<dbReference type="EMBL" id="MG765279">
    <property type="protein sequence ID" value="AUV60229.1"/>
    <property type="molecule type" value="Genomic_DNA"/>
</dbReference>
<feature type="region of interest" description="Disordered" evidence="1">
    <location>
        <begin position="85"/>
        <end position="107"/>
    </location>
</feature>
<dbReference type="GeneID" id="54988833"/>
<feature type="compositionally biased region" description="Low complexity" evidence="1">
    <location>
        <begin position="91"/>
        <end position="107"/>
    </location>
</feature>
<sequence length="107" mass="11280">MDSILITNYKPDYTNNIMTISIQINTLGISSQVSITMDEFNTAIAGGAGGADRVKLKVLNTLIDSLTALNPVTTTTKTTAIVSEPLKGSPSIDSVDTTDDSVTIKSE</sequence>
<accession>A0A2K9VDF6</accession>
<keyword evidence="3" id="KW-1185">Reference proteome</keyword>
<evidence type="ECO:0000256" key="1">
    <source>
        <dbReference type="SAM" id="MobiDB-lite"/>
    </source>
</evidence>
<evidence type="ECO:0000313" key="3">
    <source>
        <dbReference type="Proteomes" id="UP000240377"/>
    </source>
</evidence>
<name>A0A2K9VDF6_9CAUD</name>
<reference evidence="2" key="1">
    <citation type="submission" date="2018-01" db="EMBL/GenBank/DDBJ databases">
        <title>Lactobacillus phages that infect wine-derived L. plantarum strains.</title>
        <authorList>
            <person name="Kyrkou I."/>
            <person name="Hestbjerg Hansen L."/>
        </authorList>
    </citation>
    <scope>NUCLEOTIDE SEQUENCE [LARGE SCALE GENOMIC DNA]</scope>
</reference>